<organism evidence="1 2">
    <name type="scientific">Electrophorus voltai</name>
    <dbReference type="NCBI Taxonomy" id="2609070"/>
    <lineage>
        <taxon>Eukaryota</taxon>
        <taxon>Metazoa</taxon>
        <taxon>Chordata</taxon>
        <taxon>Craniata</taxon>
        <taxon>Vertebrata</taxon>
        <taxon>Euteleostomi</taxon>
        <taxon>Actinopterygii</taxon>
        <taxon>Neopterygii</taxon>
        <taxon>Teleostei</taxon>
        <taxon>Ostariophysi</taxon>
        <taxon>Gymnotiformes</taxon>
        <taxon>Gymnotoidei</taxon>
        <taxon>Gymnotidae</taxon>
        <taxon>Electrophorus</taxon>
    </lineage>
</organism>
<evidence type="ECO:0000313" key="2">
    <source>
        <dbReference type="Proteomes" id="UP001239994"/>
    </source>
</evidence>
<proteinExistence type="predicted"/>
<gene>
    <name evidence="1" type="ORF">P4O66_002494</name>
</gene>
<dbReference type="AlphaFoldDB" id="A0AAD8YXN5"/>
<protein>
    <submittedName>
        <fullName evidence="1">Uncharacterized protein</fullName>
    </submittedName>
</protein>
<dbReference type="EMBL" id="JAROKS010000022">
    <property type="protein sequence ID" value="KAK1788676.1"/>
    <property type="molecule type" value="Genomic_DNA"/>
</dbReference>
<dbReference type="Proteomes" id="UP001239994">
    <property type="component" value="Unassembled WGS sequence"/>
</dbReference>
<keyword evidence="2" id="KW-1185">Reference proteome</keyword>
<reference evidence="1" key="1">
    <citation type="submission" date="2023-03" db="EMBL/GenBank/DDBJ databases">
        <title>Electrophorus voltai genome.</title>
        <authorList>
            <person name="Bian C."/>
        </authorList>
    </citation>
    <scope>NUCLEOTIDE SEQUENCE</scope>
    <source>
        <strain evidence="1">CB-2022</strain>
        <tissue evidence="1">Muscle</tissue>
    </source>
</reference>
<comment type="caution">
    <text evidence="1">The sequence shown here is derived from an EMBL/GenBank/DDBJ whole genome shotgun (WGS) entry which is preliminary data.</text>
</comment>
<accession>A0AAD8YXN5</accession>
<sequence>MDSLANDTDGLENNSMKYGRTEQTERMWLRLRGMQKYKNTCQRVLETSTQRDMSQLAYADLIAAQRDGGSQVRDVQMDLAISDTLHSINNVDETKQIRLWPFLRKPAEQRYHGKTAVERTFLRLEILITPAKET</sequence>
<name>A0AAD8YXN5_9TELE</name>
<evidence type="ECO:0000313" key="1">
    <source>
        <dbReference type="EMBL" id="KAK1788676.1"/>
    </source>
</evidence>